<sequence>MKILEEAFKGHTRLPKSSTDLSSPNSAAVFRPGLCKASITKRSPACTCLWNTHLRDGILRV</sequence>
<evidence type="ECO:0000256" key="1">
    <source>
        <dbReference type="SAM" id="MobiDB-lite"/>
    </source>
</evidence>
<evidence type="ECO:0000313" key="2">
    <source>
        <dbReference type="EMBL" id="MBX52192.1"/>
    </source>
</evidence>
<feature type="region of interest" description="Disordered" evidence="1">
    <location>
        <begin position="1"/>
        <end position="25"/>
    </location>
</feature>
<reference evidence="2" key="1">
    <citation type="submission" date="2018-02" db="EMBL/GenBank/DDBJ databases">
        <title>Rhizophora mucronata_Transcriptome.</title>
        <authorList>
            <person name="Meera S.P."/>
            <person name="Sreeshan A."/>
            <person name="Augustine A."/>
        </authorList>
    </citation>
    <scope>NUCLEOTIDE SEQUENCE</scope>
    <source>
        <tissue evidence="2">Leaf</tissue>
    </source>
</reference>
<organism evidence="2">
    <name type="scientific">Rhizophora mucronata</name>
    <name type="common">Asiatic mangrove</name>
    <dbReference type="NCBI Taxonomy" id="61149"/>
    <lineage>
        <taxon>Eukaryota</taxon>
        <taxon>Viridiplantae</taxon>
        <taxon>Streptophyta</taxon>
        <taxon>Embryophyta</taxon>
        <taxon>Tracheophyta</taxon>
        <taxon>Spermatophyta</taxon>
        <taxon>Magnoliopsida</taxon>
        <taxon>eudicotyledons</taxon>
        <taxon>Gunneridae</taxon>
        <taxon>Pentapetalae</taxon>
        <taxon>rosids</taxon>
        <taxon>fabids</taxon>
        <taxon>Malpighiales</taxon>
        <taxon>Rhizophoraceae</taxon>
        <taxon>Rhizophora</taxon>
    </lineage>
</organism>
<accession>A0A2P2PBQ8</accession>
<name>A0A2P2PBQ8_RHIMU</name>
<dbReference type="EMBL" id="GGEC01071708">
    <property type="protein sequence ID" value="MBX52192.1"/>
    <property type="molecule type" value="Transcribed_RNA"/>
</dbReference>
<feature type="compositionally biased region" description="Polar residues" evidence="1">
    <location>
        <begin position="15"/>
        <end position="25"/>
    </location>
</feature>
<protein>
    <submittedName>
        <fullName evidence="2">Uncharacterized protein</fullName>
    </submittedName>
</protein>
<dbReference type="AlphaFoldDB" id="A0A2P2PBQ8"/>
<proteinExistence type="predicted"/>